<keyword evidence="1" id="KW-1133">Transmembrane helix</keyword>
<keyword evidence="3" id="KW-1185">Reference proteome</keyword>
<accession>A0A0H4V9Q9</accession>
<dbReference type="KEGG" id="ery:CP97_03910"/>
<feature type="transmembrane region" description="Helical" evidence="1">
    <location>
        <begin position="21"/>
        <end position="49"/>
    </location>
</feature>
<evidence type="ECO:0000256" key="1">
    <source>
        <dbReference type="SAM" id="Phobius"/>
    </source>
</evidence>
<reference evidence="2 3" key="1">
    <citation type="journal article" date="2015" name="Int. J. Syst. Evol. Microbiol.">
        <title>Erythrobacter atlanticus sp. nov., a bacterium from ocean sediment able to degrade polycyclic aromatic hydrocarbons.</title>
        <authorList>
            <person name="Zhuang L."/>
            <person name="Liu Y."/>
            <person name="Wang L."/>
            <person name="Wang W."/>
            <person name="Shao Z."/>
        </authorList>
    </citation>
    <scope>NUCLEOTIDE SEQUENCE [LARGE SCALE GENOMIC DNA]</scope>
    <source>
        <strain evidence="3">s21-N3</strain>
    </source>
</reference>
<dbReference type="AlphaFoldDB" id="A0A0H4V9Q9"/>
<sequence>MFTILRDTGGMTHRRLTLLRLVLKSAAVLLALNEIRGLILAAPVFYAMYQAGGSLMAIWLGVSSLLGIALSVIVPLFLVRKLEAKLDPSSA</sequence>
<proteinExistence type="predicted"/>
<name>A0A0H4V9Q9_9SPHN</name>
<reference evidence="3" key="2">
    <citation type="submission" date="2015-04" db="EMBL/GenBank/DDBJ databases">
        <title>The complete genome sequence of Erythrobacter sp. s21-N3.</title>
        <authorList>
            <person name="Zhuang L."/>
            <person name="Liu Y."/>
            <person name="Shao Z."/>
        </authorList>
    </citation>
    <scope>NUCLEOTIDE SEQUENCE [LARGE SCALE GENOMIC DNA]</scope>
    <source>
        <strain evidence="3">s21-N3</strain>
    </source>
</reference>
<dbReference type="PATRIC" id="fig|1648404.4.peg.822"/>
<dbReference type="EMBL" id="CP011310">
    <property type="protein sequence ID" value="AKQ41362.1"/>
    <property type="molecule type" value="Genomic_DNA"/>
</dbReference>
<dbReference type="Proteomes" id="UP000059113">
    <property type="component" value="Chromosome"/>
</dbReference>
<feature type="transmembrane region" description="Helical" evidence="1">
    <location>
        <begin position="55"/>
        <end position="79"/>
    </location>
</feature>
<evidence type="ECO:0000313" key="3">
    <source>
        <dbReference type="Proteomes" id="UP000059113"/>
    </source>
</evidence>
<keyword evidence="1" id="KW-0812">Transmembrane</keyword>
<gene>
    <name evidence="2" type="ORF">CP97_03910</name>
</gene>
<organism evidence="2 3">
    <name type="scientific">Aurantiacibacter atlanticus</name>
    <dbReference type="NCBI Taxonomy" id="1648404"/>
    <lineage>
        <taxon>Bacteria</taxon>
        <taxon>Pseudomonadati</taxon>
        <taxon>Pseudomonadota</taxon>
        <taxon>Alphaproteobacteria</taxon>
        <taxon>Sphingomonadales</taxon>
        <taxon>Erythrobacteraceae</taxon>
        <taxon>Aurantiacibacter</taxon>
    </lineage>
</organism>
<keyword evidence="1" id="KW-0472">Membrane</keyword>
<evidence type="ECO:0000313" key="2">
    <source>
        <dbReference type="EMBL" id="AKQ41362.1"/>
    </source>
</evidence>
<protein>
    <submittedName>
        <fullName evidence="2">Uncharacterized protein</fullName>
    </submittedName>
</protein>